<accession>A0A1A9USF9</accession>
<sequence>MGSPRPSGGPRTEQSRRIAKRQPQQTSQPDKVGVPSSLQDQSRMPDGQTSRFRRSNAQYNFFTLTNTGMKGNINNISNQLEQQCALHDRPLLQANNDNSNNQIIESTNIYQHRTNGNRCLMSLTQNGYRHRYHNKPSLKCNTTLILKSPTTTQPKRKNNHSNNQLLFLPTITVTSRPPPSVDPEPLLRRQQQQTQHRITTTKSSTASTIYPDKSLHPALLMQQALRYHREVTTPCSAQASGSATISHRNSCELSHIHSTAATNSPRHTEAVIDQPTLERRILQSLLPPEGASTITVHHVDVWSPSTE</sequence>
<name>A0A1A9USF9_GLOAU</name>
<dbReference type="Proteomes" id="UP000078200">
    <property type="component" value="Unassembled WGS sequence"/>
</dbReference>
<feature type="compositionally biased region" description="Low complexity" evidence="1">
    <location>
        <begin position="190"/>
        <end position="208"/>
    </location>
</feature>
<reference evidence="2" key="1">
    <citation type="submission" date="2020-05" db="UniProtKB">
        <authorList>
            <consortium name="EnsemblMetazoa"/>
        </authorList>
    </citation>
    <scope>IDENTIFICATION</scope>
    <source>
        <strain evidence="2">TTRI</strain>
    </source>
</reference>
<organism evidence="2 3">
    <name type="scientific">Glossina austeni</name>
    <name type="common">Savannah tsetse fly</name>
    <dbReference type="NCBI Taxonomy" id="7395"/>
    <lineage>
        <taxon>Eukaryota</taxon>
        <taxon>Metazoa</taxon>
        <taxon>Ecdysozoa</taxon>
        <taxon>Arthropoda</taxon>
        <taxon>Hexapoda</taxon>
        <taxon>Insecta</taxon>
        <taxon>Pterygota</taxon>
        <taxon>Neoptera</taxon>
        <taxon>Endopterygota</taxon>
        <taxon>Diptera</taxon>
        <taxon>Brachycera</taxon>
        <taxon>Muscomorpha</taxon>
        <taxon>Hippoboscoidea</taxon>
        <taxon>Glossinidae</taxon>
        <taxon>Glossina</taxon>
    </lineage>
</organism>
<feature type="region of interest" description="Disordered" evidence="1">
    <location>
        <begin position="190"/>
        <end position="209"/>
    </location>
</feature>
<dbReference type="VEuPathDB" id="VectorBase:GAUT013799"/>
<dbReference type="EnsemblMetazoa" id="GAUT013799-RA">
    <property type="protein sequence ID" value="GAUT013799-PA"/>
    <property type="gene ID" value="GAUT013799"/>
</dbReference>
<keyword evidence="3" id="KW-1185">Reference proteome</keyword>
<evidence type="ECO:0000313" key="2">
    <source>
        <dbReference type="EnsemblMetazoa" id="GAUT013799-PA"/>
    </source>
</evidence>
<evidence type="ECO:0000256" key="1">
    <source>
        <dbReference type="SAM" id="MobiDB-lite"/>
    </source>
</evidence>
<proteinExistence type="predicted"/>
<evidence type="ECO:0000313" key="3">
    <source>
        <dbReference type="Proteomes" id="UP000078200"/>
    </source>
</evidence>
<feature type="compositionally biased region" description="Polar residues" evidence="1">
    <location>
        <begin position="36"/>
        <end position="54"/>
    </location>
</feature>
<feature type="region of interest" description="Disordered" evidence="1">
    <location>
        <begin position="1"/>
        <end position="54"/>
    </location>
</feature>
<dbReference type="AlphaFoldDB" id="A0A1A9USF9"/>
<protein>
    <submittedName>
        <fullName evidence="2">Uncharacterized protein</fullName>
    </submittedName>
</protein>